<dbReference type="InterPro" id="IPR029035">
    <property type="entry name" value="DHS-like_NAD/FAD-binding_dom"/>
</dbReference>
<reference evidence="2" key="1">
    <citation type="journal article" date="2020" name="Stud. Mycol.">
        <title>101 Dothideomycetes genomes: A test case for predicting lifestyles and emergence of pathogens.</title>
        <authorList>
            <person name="Haridas S."/>
            <person name="Albert R."/>
            <person name="Binder M."/>
            <person name="Bloem J."/>
            <person name="LaButti K."/>
            <person name="Salamov A."/>
            <person name="Andreopoulos B."/>
            <person name="Baker S."/>
            <person name="Barry K."/>
            <person name="Bills G."/>
            <person name="Bluhm B."/>
            <person name="Cannon C."/>
            <person name="Castanera R."/>
            <person name="Culley D."/>
            <person name="Daum C."/>
            <person name="Ezra D."/>
            <person name="Gonzalez J."/>
            <person name="Henrissat B."/>
            <person name="Kuo A."/>
            <person name="Liang C."/>
            <person name="Lipzen A."/>
            <person name="Lutzoni F."/>
            <person name="Magnuson J."/>
            <person name="Mondo S."/>
            <person name="Nolan M."/>
            <person name="Ohm R."/>
            <person name="Pangilinan J."/>
            <person name="Park H.-J."/>
            <person name="Ramirez L."/>
            <person name="Alfaro M."/>
            <person name="Sun H."/>
            <person name="Tritt A."/>
            <person name="Yoshinaga Y."/>
            <person name="Zwiers L.-H."/>
            <person name="Turgeon B."/>
            <person name="Goodwin S."/>
            <person name="Spatafora J."/>
            <person name="Crous P."/>
            <person name="Grigoriev I."/>
        </authorList>
    </citation>
    <scope>NUCLEOTIDE SEQUENCE [LARGE SCALE GENOMIC DNA]</scope>
    <source>
        <strain evidence="2">CBS 304.66</strain>
    </source>
</reference>
<name>A0A9P4K0B8_9PLEO</name>
<dbReference type="SUPFAM" id="SSF52467">
    <property type="entry name" value="DHS-like NAD/FAD-binding domain"/>
    <property type="match status" value="1"/>
</dbReference>
<accession>A0A9P4K0B8</accession>
<evidence type="ECO:0000313" key="1">
    <source>
        <dbReference type="EMBL" id="KAF2260529.1"/>
    </source>
</evidence>
<gene>
    <name evidence="1" type="ORF">CC78DRAFT_547433</name>
</gene>
<protein>
    <recommendedName>
        <fullName evidence="3">Deacetylase sirtuin-type domain-containing protein</fullName>
    </recommendedName>
</protein>
<comment type="caution">
    <text evidence="1">The sequence shown here is derived from an EMBL/GenBank/DDBJ whole genome shotgun (WGS) entry which is preliminary data.</text>
</comment>
<evidence type="ECO:0008006" key="3">
    <source>
        <dbReference type="Google" id="ProtNLM"/>
    </source>
</evidence>
<dbReference type="OrthoDB" id="2919105at2759"/>
<dbReference type="AlphaFoldDB" id="A0A9P4K0B8"/>
<organism evidence="1 2">
    <name type="scientific">Lojkania enalia</name>
    <dbReference type="NCBI Taxonomy" id="147567"/>
    <lineage>
        <taxon>Eukaryota</taxon>
        <taxon>Fungi</taxon>
        <taxon>Dikarya</taxon>
        <taxon>Ascomycota</taxon>
        <taxon>Pezizomycotina</taxon>
        <taxon>Dothideomycetes</taxon>
        <taxon>Pleosporomycetidae</taxon>
        <taxon>Pleosporales</taxon>
        <taxon>Pleosporales incertae sedis</taxon>
        <taxon>Lojkania</taxon>
    </lineage>
</organism>
<proteinExistence type="predicted"/>
<keyword evidence="2" id="KW-1185">Reference proteome</keyword>
<sequence>MESLSQIERLKKELNTKKNIVIISGAGISTNTGEQKQRELEGKQQRSTGSLRLNVLLYREGSPEELDILAAFNNNLHQPVNAVIIIGTRLEISNLRDFIEELYENAKSGNKEYITVWVNREPLKLREGFEIDY</sequence>
<dbReference type="Proteomes" id="UP000800093">
    <property type="component" value="Unassembled WGS sequence"/>
</dbReference>
<dbReference type="EMBL" id="ML986679">
    <property type="protein sequence ID" value="KAF2260529.1"/>
    <property type="molecule type" value="Genomic_DNA"/>
</dbReference>
<dbReference type="Gene3D" id="3.40.50.1220">
    <property type="entry name" value="TPP-binding domain"/>
    <property type="match status" value="1"/>
</dbReference>
<evidence type="ECO:0000313" key="2">
    <source>
        <dbReference type="Proteomes" id="UP000800093"/>
    </source>
</evidence>